<dbReference type="InParanoid" id="S8F4B0"/>
<evidence type="ECO:0000256" key="1">
    <source>
        <dbReference type="SAM" id="MobiDB-lite"/>
    </source>
</evidence>
<dbReference type="OrthoDB" id="3251176at2759"/>
<dbReference type="HOGENOM" id="CLU_1619041_0_0_1"/>
<reference evidence="2 3" key="1">
    <citation type="journal article" date="2012" name="Science">
        <title>The Paleozoic origin of enzymatic lignin decomposition reconstructed from 31 fungal genomes.</title>
        <authorList>
            <person name="Floudas D."/>
            <person name="Binder M."/>
            <person name="Riley R."/>
            <person name="Barry K."/>
            <person name="Blanchette R.A."/>
            <person name="Henrissat B."/>
            <person name="Martinez A.T."/>
            <person name="Otillar R."/>
            <person name="Spatafora J.W."/>
            <person name="Yadav J.S."/>
            <person name="Aerts A."/>
            <person name="Benoit I."/>
            <person name="Boyd A."/>
            <person name="Carlson A."/>
            <person name="Copeland A."/>
            <person name="Coutinho P.M."/>
            <person name="de Vries R.P."/>
            <person name="Ferreira P."/>
            <person name="Findley K."/>
            <person name="Foster B."/>
            <person name="Gaskell J."/>
            <person name="Glotzer D."/>
            <person name="Gorecki P."/>
            <person name="Heitman J."/>
            <person name="Hesse C."/>
            <person name="Hori C."/>
            <person name="Igarashi K."/>
            <person name="Jurgens J.A."/>
            <person name="Kallen N."/>
            <person name="Kersten P."/>
            <person name="Kohler A."/>
            <person name="Kuees U."/>
            <person name="Kumar T.K.A."/>
            <person name="Kuo A."/>
            <person name="LaButti K."/>
            <person name="Larrondo L.F."/>
            <person name="Lindquist E."/>
            <person name="Ling A."/>
            <person name="Lombard V."/>
            <person name="Lucas S."/>
            <person name="Lundell T."/>
            <person name="Martin R."/>
            <person name="McLaughlin D.J."/>
            <person name="Morgenstern I."/>
            <person name="Morin E."/>
            <person name="Murat C."/>
            <person name="Nagy L.G."/>
            <person name="Nolan M."/>
            <person name="Ohm R.A."/>
            <person name="Patyshakuliyeva A."/>
            <person name="Rokas A."/>
            <person name="Ruiz-Duenas F.J."/>
            <person name="Sabat G."/>
            <person name="Salamov A."/>
            <person name="Samejima M."/>
            <person name="Schmutz J."/>
            <person name="Slot J.C."/>
            <person name="St John F."/>
            <person name="Stenlid J."/>
            <person name="Sun H."/>
            <person name="Sun S."/>
            <person name="Syed K."/>
            <person name="Tsang A."/>
            <person name="Wiebenga A."/>
            <person name="Young D."/>
            <person name="Pisabarro A."/>
            <person name="Eastwood D.C."/>
            <person name="Martin F."/>
            <person name="Cullen D."/>
            <person name="Grigoriev I.V."/>
            <person name="Hibbett D.S."/>
        </authorList>
    </citation>
    <scope>NUCLEOTIDE SEQUENCE</scope>
    <source>
        <strain evidence="3">FP-58527</strain>
    </source>
</reference>
<evidence type="ECO:0000313" key="2">
    <source>
        <dbReference type="EMBL" id="EPS93784.1"/>
    </source>
</evidence>
<gene>
    <name evidence="2" type="ORF">FOMPIDRAFT_92652</name>
</gene>
<evidence type="ECO:0000313" key="3">
    <source>
        <dbReference type="Proteomes" id="UP000015241"/>
    </source>
</evidence>
<proteinExistence type="predicted"/>
<name>S8F4B0_FOMSC</name>
<dbReference type="AlphaFoldDB" id="S8F4B0"/>
<accession>S8F4B0</accession>
<keyword evidence="3" id="KW-1185">Reference proteome</keyword>
<feature type="region of interest" description="Disordered" evidence="1">
    <location>
        <begin position="1"/>
        <end position="22"/>
    </location>
</feature>
<sequence>MSFNARLTSGQEGLPQSAAQTPPVIGGSEYVLTASGTNSQNIHRPICAQYPSPQPAVALINSDPCAPRTSFPRVQQAVVSINGKDILIEPVHLPDPPAVHFSKDIPALFHEWHSSQMLMISGRGIPIKHWDKIYKKTGGTIAGKKDIWQAIKAEWGNWKFLVEE</sequence>
<protein>
    <submittedName>
        <fullName evidence="2">Uncharacterized protein</fullName>
    </submittedName>
</protein>
<feature type="compositionally biased region" description="Polar residues" evidence="1">
    <location>
        <begin position="1"/>
        <end position="11"/>
    </location>
</feature>
<dbReference type="EMBL" id="KE504257">
    <property type="protein sequence ID" value="EPS93784.1"/>
    <property type="molecule type" value="Genomic_DNA"/>
</dbReference>
<dbReference type="Proteomes" id="UP000015241">
    <property type="component" value="Unassembled WGS sequence"/>
</dbReference>
<organism evidence="2 3">
    <name type="scientific">Fomitopsis schrenkii</name>
    <name type="common">Brown rot fungus</name>
    <dbReference type="NCBI Taxonomy" id="2126942"/>
    <lineage>
        <taxon>Eukaryota</taxon>
        <taxon>Fungi</taxon>
        <taxon>Dikarya</taxon>
        <taxon>Basidiomycota</taxon>
        <taxon>Agaricomycotina</taxon>
        <taxon>Agaricomycetes</taxon>
        <taxon>Polyporales</taxon>
        <taxon>Fomitopsis</taxon>
    </lineage>
</organism>